<reference evidence="1 2" key="1">
    <citation type="journal article" date="2019" name="Appl. Microbiol. Biotechnol.">
        <title>Genome sequence of Isaria javanica and comparative genome analysis insights into family S53 peptidase evolution in fungal entomopathogens.</title>
        <authorList>
            <person name="Lin R."/>
            <person name="Zhang X."/>
            <person name="Xin B."/>
            <person name="Zou M."/>
            <person name="Gao Y."/>
            <person name="Qin F."/>
            <person name="Hu Q."/>
            <person name="Xie B."/>
            <person name="Cheng X."/>
        </authorList>
    </citation>
    <scope>NUCLEOTIDE SEQUENCE [LARGE SCALE GENOMIC DNA]</scope>
    <source>
        <strain evidence="1 2">IJ1G</strain>
    </source>
</reference>
<proteinExistence type="predicted"/>
<dbReference type="EMBL" id="SPUK01000002">
    <property type="protein sequence ID" value="TQV99986.1"/>
    <property type="molecule type" value="Genomic_DNA"/>
</dbReference>
<gene>
    <name evidence="1" type="ORF">IF1G_02201</name>
</gene>
<keyword evidence="2" id="KW-1185">Reference proteome</keyword>
<dbReference type="Proteomes" id="UP000315783">
    <property type="component" value="Unassembled WGS sequence"/>
</dbReference>
<dbReference type="AlphaFoldDB" id="A0A545VE28"/>
<sequence length="160" mass="17821">MTSKREQIALQFDASGKMRNWRAAGEGQWGRSGNFNKTEWRTERSRFGQPRIACSTRTTPGSITGSKSIDGRKLHHGNLFSARYAGTWYLSSLPPYWPGRLRPAEGGGLHRLSCLSSLALMPGDPIGQLGSQGRWEYGSRTSGGKLMEYMFHGQRVRSVV</sequence>
<evidence type="ECO:0000313" key="2">
    <source>
        <dbReference type="Proteomes" id="UP000315783"/>
    </source>
</evidence>
<accession>A0A545VE28</accession>
<comment type="caution">
    <text evidence="1">The sequence shown here is derived from an EMBL/GenBank/DDBJ whole genome shotgun (WGS) entry which is preliminary data.</text>
</comment>
<organism evidence="1 2">
    <name type="scientific">Cordyceps javanica</name>
    <dbReference type="NCBI Taxonomy" id="43265"/>
    <lineage>
        <taxon>Eukaryota</taxon>
        <taxon>Fungi</taxon>
        <taxon>Dikarya</taxon>
        <taxon>Ascomycota</taxon>
        <taxon>Pezizomycotina</taxon>
        <taxon>Sordariomycetes</taxon>
        <taxon>Hypocreomycetidae</taxon>
        <taxon>Hypocreales</taxon>
        <taxon>Cordycipitaceae</taxon>
        <taxon>Cordyceps</taxon>
    </lineage>
</organism>
<name>A0A545VE28_9HYPO</name>
<protein>
    <submittedName>
        <fullName evidence="1">Uncharacterized protein</fullName>
    </submittedName>
</protein>
<evidence type="ECO:0000313" key="1">
    <source>
        <dbReference type="EMBL" id="TQV99986.1"/>
    </source>
</evidence>